<dbReference type="InterPro" id="IPR037282">
    <property type="entry name" value="CapZ_alpha/beta"/>
</dbReference>
<comment type="function">
    <text evidence="5">F-actin-capping proteins bind in a Ca(2+)-independent manner to the fast growing ends of actin filaments (barbed end) thereby blocking the exchange of subunits at these ends. Unlike other capping proteins (such as gelsolin and severin), these proteins do not sever actin filaments.</text>
</comment>
<dbReference type="GO" id="GO:0051015">
    <property type="term" value="F:actin filament binding"/>
    <property type="evidence" value="ECO:0007669"/>
    <property type="project" value="TreeGrafter"/>
</dbReference>
<name>A0A5N5SMS8_9CRUS</name>
<protein>
    <recommendedName>
        <fullName evidence="2 5">F-actin-capping protein subunit alpha</fullName>
    </recommendedName>
</protein>
<dbReference type="PANTHER" id="PTHR10653:SF0">
    <property type="entry name" value="F-ACTIN-CAPPING PROTEIN SUBUNIT ALPHA"/>
    <property type="match status" value="1"/>
</dbReference>
<dbReference type="Gene3D" id="3.90.1150.210">
    <property type="entry name" value="F-actin capping protein, beta subunit"/>
    <property type="match status" value="1"/>
</dbReference>
<evidence type="ECO:0000256" key="5">
    <source>
        <dbReference type="RuleBase" id="RU365077"/>
    </source>
</evidence>
<comment type="caution">
    <text evidence="7">The sequence shown here is derived from an EMBL/GenBank/DDBJ whole genome shotgun (WGS) entry which is preliminary data.</text>
</comment>
<sequence length="69" mass="8068">MVGEEETAREIVQTIETAENEYQTAINENYQTMSETTFKALRRQLPVTRTKIDWNKIVSYSVGKELKKQ</sequence>
<dbReference type="AlphaFoldDB" id="A0A5N5SMS8"/>
<keyword evidence="4 5" id="KW-0009">Actin-binding</keyword>
<dbReference type="InterPro" id="IPR042276">
    <property type="entry name" value="CapZ_alpha/beta_2"/>
</dbReference>
<evidence type="ECO:0000256" key="1">
    <source>
        <dbReference type="ARBA" id="ARBA00010479"/>
    </source>
</evidence>
<dbReference type="SUPFAM" id="SSF90096">
    <property type="entry name" value="Subunits of heterodimeric actin filament capping protein Capz"/>
    <property type="match status" value="1"/>
</dbReference>
<dbReference type="OrthoDB" id="340550at2759"/>
<organism evidence="7 8">
    <name type="scientific">Armadillidium nasatum</name>
    <dbReference type="NCBI Taxonomy" id="96803"/>
    <lineage>
        <taxon>Eukaryota</taxon>
        <taxon>Metazoa</taxon>
        <taxon>Ecdysozoa</taxon>
        <taxon>Arthropoda</taxon>
        <taxon>Crustacea</taxon>
        <taxon>Multicrustacea</taxon>
        <taxon>Malacostraca</taxon>
        <taxon>Eumalacostraca</taxon>
        <taxon>Peracarida</taxon>
        <taxon>Isopoda</taxon>
        <taxon>Oniscidea</taxon>
        <taxon>Crinocheta</taxon>
        <taxon>Armadillidiidae</taxon>
        <taxon>Armadillidium</taxon>
    </lineage>
</organism>
<dbReference type="Proteomes" id="UP000326759">
    <property type="component" value="Unassembled WGS sequence"/>
</dbReference>
<dbReference type="GO" id="GO:0051016">
    <property type="term" value="P:barbed-end actin filament capping"/>
    <property type="evidence" value="ECO:0007669"/>
    <property type="project" value="UniProtKB-UniRule"/>
</dbReference>
<accession>A0A5N5SMS8</accession>
<dbReference type="GO" id="GO:0030863">
    <property type="term" value="C:cortical cytoskeleton"/>
    <property type="evidence" value="ECO:0007669"/>
    <property type="project" value="TreeGrafter"/>
</dbReference>
<gene>
    <name evidence="7" type="primary">cpa_0</name>
    <name evidence="7" type="ORF">Anas_10878</name>
</gene>
<evidence type="ECO:0000256" key="3">
    <source>
        <dbReference type="ARBA" id="ARBA00022467"/>
    </source>
</evidence>
<evidence type="ECO:0000256" key="2">
    <source>
        <dbReference type="ARBA" id="ARBA00014038"/>
    </source>
</evidence>
<dbReference type="GO" id="GO:0008290">
    <property type="term" value="C:F-actin capping protein complex"/>
    <property type="evidence" value="ECO:0007669"/>
    <property type="project" value="UniProtKB-UniRule"/>
</dbReference>
<keyword evidence="6" id="KW-0175">Coiled coil</keyword>
<feature type="coiled-coil region" evidence="6">
    <location>
        <begin position="1"/>
        <end position="28"/>
    </location>
</feature>
<evidence type="ECO:0000256" key="6">
    <source>
        <dbReference type="SAM" id="Coils"/>
    </source>
</evidence>
<reference evidence="7 8" key="1">
    <citation type="journal article" date="2019" name="PLoS Biol.">
        <title>Sex chromosomes control vertical transmission of feminizing Wolbachia symbionts in an isopod.</title>
        <authorList>
            <person name="Becking T."/>
            <person name="Chebbi M.A."/>
            <person name="Giraud I."/>
            <person name="Moumen B."/>
            <person name="Laverre T."/>
            <person name="Caubet Y."/>
            <person name="Peccoud J."/>
            <person name="Gilbert C."/>
            <person name="Cordaux R."/>
        </authorList>
    </citation>
    <scope>NUCLEOTIDE SEQUENCE [LARGE SCALE GENOMIC DNA]</scope>
    <source>
        <strain evidence="7">ANa2</strain>
        <tissue evidence="7">Whole body excluding digestive tract and cuticle</tissue>
    </source>
</reference>
<dbReference type="PANTHER" id="PTHR10653">
    <property type="entry name" value="F-ACTIN-CAPPING PROTEIN SUBUNIT ALPHA"/>
    <property type="match status" value="1"/>
</dbReference>
<evidence type="ECO:0000313" key="7">
    <source>
        <dbReference type="EMBL" id="KAB7495385.1"/>
    </source>
</evidence>
<dbReference type="EMBL" id="SEYY01022657">
    <property type="protein sequence ID" value="KAB7495385.1"/>
    <property type="molecule type" value="Genomic_DNA"/>
</dbReference>
<keyword evidence="3 5" id="KW-0117">Actin capping</keyword>
<dbReference type="Pfam" id="PF01267">
    <property type="entry name" value="F-actin_cap_A"/>
    <property type="match status" value="1"/>
</dbReference>
<dbReference type="PROSITE" id="PS00749">
    <property type="entry name" value="F_ACTIN_CAPPING_A_2"/>
    <property type="match status" value="1"/>
</dbReference>
<dbReference type="InterPro" id="IPR017865">
    <property type="entry name" value="F-actin_cap_asu_CS"/>
</dbReference>
<keyword evidence="8" id="KW-1185">Reference proteome</keyword>
<dbReference type="GO" id="GO:0030036">
    <property type="term" value="P:actin cytoskeleton organization"/>
    <property type="evidence" value="ECO:0007669"/>
    <property type="project" value="TreeGrafter"/>
</dbReference>
<dbReference type="InterPro" id="IPR002189">
    <property type="entry name" value="CapZ_alpha"/>
</dbReference>
<comment type="subunit">
    <text evidence="5">Heterodimer of an alpha and a beta subunit.</text>
</comment>
<comment type="similarity">
    <text evidence="1 5">Belongs to the F-actin-capping protein alpha subunit family.</text>
</comment>
<proteinExistence type="inferred from homology"/>
<evidence type="ECO:0000313" key="8">
    <source>
        <dbReference type="Proteomes" id="UP000326759"/>
    </source>
</evidence>
<evidence type="ECO:0000256" key="4">
    <source>
        <dbReference type="ARBA" id="ARBA00023203"/>
    </source>
</evidence>